<dbReference type="GO" id="GO:0007165">
    <property type="term" value="P:signal transduction"/>
    <property type="evidence" value="ECO:0007669"/>
    <property type="project" value="TreeGrafter"/>
</dbReference>
<dbReference type="NCBIfam" id="TIGR00225">
    <property type="entry name" value="prc"/>
    <property type="match status" value="1"/>
</dbReference>
<dbReference type="Gene3D" id="3.30.750.44">
    <property type="match status" value="1"/>
</dbReference>
<dbReference type="PANTHER" id="PTHR32060">
    <property type="entry name" value="TAIL-SPECIFIC PROTEASE"/>
    <property type="match status" value="1"/>
</dbReference>
<dbReference type="GO" id="GO:0006508">
    <property type="term" value="P:proteolysis"/>
    <property type="evidence" value="ECO:0007669"/>
    <property type="project" value="UniProtKB-KW"/>
</dbReference>
<evidence type="ECO:0000256" key="6">
    <source>
        <dbReference type="SAM" id="SignalP"/>
    </source>
</evidence>
<dbReference type="InterPro" id="IPR001478">
    <property type="entry name" value="PDZ"/>
</dbReference>
<feature type="chain" id="PRO_5003478053" description="PDZ domain-containing protein" evidence="6">
    <location>
        <begin position="22"/>
        <end position="535"/>
    </location>
</feature>
<dbReference type="InterPro" id="IPR004447">
    <property type="entry name" value="Peptidase_S41A"/>
</dbReference>
<dbReference type="InterPro" id="IPR029045">
    <property type="entry name" value="ClpP/crotonase-like_dom_sf"/>
</dbReference>
<dbReference type="Gene3D" id="2.30.42.10">
    <property type="match status" value="1"/>
</dbReference>
<dbReference type="GO" id="GO:0008236">
    <property type="term" value="F:serine-type peptidase activity"/>
    <property type="evidence" value="ECO:0007669"/>
    <property type="project" value="UniProtKB-KW"/>
</dbReference>
<dbReference type="PROSITE" id="PS50106">
    <property type="entry name" value="PDZ"/>
    <property type="match status" value="1"/>
</dbReference>
<sequence>MALVLGLTVCFGALAQMPVPAAETASPNDPMLQLQKLNQFYRYLNGTYVDTVHNDALVEKAIREMLLQLDPHSTYLTAEEMKGVKEVFDGSFSGIGIEFNVLSDTVIVVNVIAGGPSEKVGLLPNDRIVKADGKNIVGTKQLDVPKILRGPKGTRVDLEVVRHGEKAPLEFSIIRDNIPINTIDAAYKVDPSTGYIRVNRFANNTYKEFLEAYQKLGPLDALILDLRSNGGGLLDQAIDLSNFFLPAGSLIVSTEGLRVPPGEARATADGPFTTGKVIVLTNETSASGSEIVAGALQDWDRALVLGRRTFGKGLVQRQFPLVDGSAIRLTVARYHTPTGRVIQRPFKNGDLEGYEMDFINRFGKTGDTTRVDSSEMFRTLRSGRTVFGGGGITPDITVEYDTTEYSKYLSNLIRKGMLNEFAVAYMDRNRDRLSKTYPTIEAFSRNFKVDEKVLSELTQMAEQKGVPFDKEGFDRSARQIGTQIKALLAQKLWGFNEYFVIMNAENDEVFAKALEVLKNWNQYGDSTGTVLPQKP</sequence>
<evidence type="ECO:0000313" key="9">
    <source>
        <dbReference type="Proteomes" id="UP000006008"/>
    </source>
</evidence>
<reference evidence="8 9" key="1">
    <citation type="submission" date="2011-08" db="EMBL/GenBank/DDBJ databases">
        <title>The Genome Sequence of Alistipes indistinctus YIT 12060.</title>
        <authorList>
            <consortium name="The Broad Institute Genome Sequencing Platform"/>
            <person name="Earl A."/>
            <person name="Ward D."/>
            <person name="Feldgarden M."/>
            <person name="Gevers D."/>
            <person name="Morotomi M."/>
            <person name="Young S.K."/>
            <person name="Zeng Q."/>
            <person name="Gargeya S."/>
            <person name="Fitzgerald M."/>
            <person name="Haas B."/>
            <person name="Abouelleil A."/>
            <person name="Alvarado L."/>
            <person name="Arachchi H.M."/>
            <person name="Berlin A."/>
            <person name="Brown A."/>
            <person name="Chapman S.B."/>
            <person name="Chen Z."/>
            <person name="Dunbar C."/>
            <person name="Freedman E."/>
            <person name="Gearin G."/>
            <person name="Gellesch M."/>
            <person name="Goldberg J."/>
            <person name="Griggs A."/>
            <person name="Gujja S."/>
            <person name="Heiman D."/>
            <person name="Howarth C."/>
            <person name="Larson L."/>
            <person name="Lui A."/>
            <person name="MacDonald P.J.P."/>
            <person name="Montmayeur A."/>
            <person name="Murphy C."/>
            <person name="Neiman D."/>
            <person name="Pearson M."/>
            <person name="Priest M."/>
            <person name="Roberts A."/>
            <person name="Saif S."/>
            <person name="Shea T."/>
            <person name="Shenoy N."/>
            <person name="Sisk P."/>
            <person name="Stolte C."/>
            <person name="Sykes S."/>
            <person name="Wortman J."/>
            <person name="Nusbaum C."/>
            <person name="Birren B."/>
        </authorList>
    </citation>
    <scope>NUCLEOTIDE SEQUENCE [LARGE SCALE GENOMIC DNA]</scope>
    <source>
        <strain evidence="8 9">YIT 12060</strain>
    </source>
</reference>
<dbReference type="HOGENOM" id="CLU_017295_2_1_10"/>
<feature type="domain" description="PDZ" evidence="7">
    <location>
        <begin position="90"/>
        <end position="149"/>
    </location>
</feature>
<evidence type="ECO:0000256" key="1">
    <source>
        <dbReference type="ARBA" id="ARBA00009179"/>
    </source>
</evidence>
<evidence type="ECO:0000256" key="4">
    <source>
        <dbReference type="ARBA" id="ARBA00022825"/>
    </source>
</evidence>
<accession>G5HAN2</accession>
<dbReference type="Proteomes" id="UP000006008">
    <property type="component" value="Unassembled WGS sequence"/>
</dbReference>
<dbReference type="InterPro" id="IPR055210">
    <property type="entry name" value="CtpA/B_N"/>
</dbReference>
<dbReference type="eggNOG" id="COG0793">
    <property type="taxonomic scope" value="Bacteria"/>
</dbReference>
<evidence type="ECO:0000256" key="2">
    <source>
        <dbReference type="ARBA" id="ARBA00022670"/>
    </source>
</evidence>
<keyword evidence="4 5" id="KW-0720">Serine protease</keyword>
<dbReference type="SUPFAM" id="SSF52096">
    <property type="entry name" value="ClpP/crotonase"/>
    <property type="match status" value="1"/>
</dbReference>
<dbReference type="Pfam" id="PF03572">
    <property type="entry name" value="Peptidase_S41"/>
    <property type="match status" value="1"/>
</dbReference>
<dbReference type="SMART" id="SM00228">
    <property type="entry name" value="PDZ"/>
    <property type="match status" value="1"/>
</dbReference>
<keyword evidence="6" id="KW-0732">Signal</keyword>
<feature type="signal peptide" evidence="6">
    <location>
        <begin position="1"/>
        <end position="21"/>
    </location>
</feature>
<dbReference type="Pfam" id="PF13180">
    <property type="entry name" value="PDZ_2"/>
    <property type="match status" value="1"/>
</dbReference>
<protein>
    <recommendedName>
        <fullName evidence="7">PDZ domain-containing protein</fullName>
    </recommendedName>
</protein>
<evidence type="ECO:0000256" key="3">
    <source>
        <dbReference type="ARBA" id="ARBA00022801"/>
    </source>
</evidence>
<name>G5HAN2_9BACT</name>
<dbReference type="OrthoDB" id="9812068at2"/>
<dbReference type="SMART" id="SM00245">
    <property type="entry name" value="TSPc"/>
    <property type="match status" value="1"/>
</dbReference>
<comment type="caution">
    <text evidence="8">The sequence shown here is derived from an EMBL/GenBank/DDBJ whole genome shotgun (WGS) entry which is preliminary data.</text>
</comment>
<dbReference type="CDD" id="cd07560">
    <property type="entry name" value="Peptidase_S41_CPP"/>
    <property type="match status" value="1"/>
</dbReference>
<evidence type="ECO:0000313" key="8">
    <source>
        <dbReference type="EMBL" id="EHB91648.1"/>
    </source>
</evidence>
<dbReference type="InterPro" id="IPR036034">
    <property type="entry name" value="PDZ_sf"/>
</dbReference>
<dbReference type="Pfam" id="PF22694">
    <property type="entry name" value="CtpB_N-like"/>
    <property type="match status" value="1"/>
</dbReference>
<dbReference type="CDD" id="cd06782">
    <property type="entry name" value="cpPDZ_CPP-like"/>
    <property type="match status" value="1"/>
</dbReference>
<gene>
    <name evidence="8" type="ORF">HMPREF9450_01697</name>
</gene>
<dbReference type="GO" id="GO:0030288">
    <property type="term" value="C:outer membrane-bounded periplasmic space"/>
    <property type="evidence" value="ECO:0007669"/>
    <property type="project" value="TreeGrafter"/>
</dbReference>
<dbReference type="SUPFAM" id="SSF50156">
    <property type="entry name" value="PDZ domain-like"/>
    <property type="match status" value="1"/>
</dbReference>
<comment type="similarity">
    <text evidence="1 5">Belongs to the peptidase S41A family.</text>
</comment>
<keyword evidence="2 5" id="KW-0645">Protease</keyword>
<dbReference type="STRING" id="742725.HMPREF9450_01697"/>
<dbReference type="EMBL" id="ADLD01000013">
    <property type="protein sequence ID" value="EHB91648.1"/>
    <property type="molecule type" value="Genomic_DNA"/>
</dbReference>
<keyword evidence="9" id="KW-1185">Reference proteome</keyword>
<dbReference type="PANTHER" id="PTHR32060:SF30">
    <property type="entry name" value="CARBOXY-TERMINAL PROCESSING PROTEASE CTPA"/>
    <property type="match status" value="1"/>
</dbReference>
<dbReference type="InterPro" id="IPR005151">
    <property type="entry name" value="Tail-specific_protease"/>
</dbReference>
<organism evidence="8 9">
    <name type="scientific">Alistipes indistinctus YIT 12060</name>
    <dbReference type="NCBI Taxonomy" id="742725"/>
    <lineage>
        <taxon>Bacteria</taxon>
        <taxon>Pseudomonadati</taxon>
        <taxon>Bacteroidota</taxon>
        <taxon>Bacteroidia</taxon>
        <taxon>Bacteroidales</taxon>
        <taxon>Rikenellaceae</taxon>
        <taxon>Alistipes</taxon>
    </lineage>
</organism>
<proteinExistence type="inferred from homology"/>
<keyword evidence="3 5" id="KW-0378">Hydrolase</keyword>
<dbReference type="GO" id="GO:0004175">
    <property type="term" value="F:endopeptidase activity"/>
    <property type="evidence" value="ECO:0007669"/>
    <property type="project" value="TreeGrafter"/>
</dbReference>
<dbReference type="PATRIC" id="fig|742725.3.peg.1790"/>
<dbReference type="AlphaFoldDB" id="G5HAN2"/>
<evidence type="ECO:0000259" key="7">
    <source>
        <dbReference type="PROSITE" id="PS50106"/>
    </source>
</evidence>
<evidence type="ECO:0000256" key="5">
    <source>
        <dbReference type="RuleBase" id="RU004404"/>
    </source>
</evidence>
<dbReference type="Gene3D" id="3.90.226.10">
    <property type="entry name" value="2-enoyl-CoA Hydratase, Chain A, domain 1"/>
    <property type="match status" value="1"/>
</dbReference>